<evidence type="ECO:0000256" key="5">
    <source>
        <dbReference type="ARBA" id="ARBA00022617"/>
    </source>
</evidence>
<comment type="catalytic activity">
    <reaction evidence="1">
        <text>2 a phenolic donor + H2O2 = 2 a phenolic radical donor + 2 H2O</text>
        <dbReference type="Rhea" id="RHEA:56136"/>
        <dbReference type="ChEBI" id="CHEBI:15377"/>
        <dbReference type="ChEBI" id="CHEBI:16240"/>
        <dbReference type="ChEBI" id="CHEBI:139520"/>
        <dbReference type="ChEBI" id="CHEBI:139521"/>
        <dbReference type="EC" id="1.11.1.7"/>
    </reaction>
</comment>
<keyword evidence="7" id="KW-0560">Oxidoreductase</keyword>
<reference evidence="11" key="2">
    <citation type="journal article" date="2023" name="Plants (Basel)">
        <title>Annotation of the Turnera subulata (Passifloraceae) Draft Genome Reveals the S-Locus Evolved after the Divergence of Turneroideae from Passifloroideae in a Stepwise Manner.</title>
        <authorList>
            <person name="Henning P.M."/>
            <person name="Roalson E.H."/>
            <person name="Mir W."/>
            <person name="McCubbin A.G."/>
            <person name="Shore J.S."/>
        </authorList>
    </citation>
    <scope>NUCLEOTIDE SEQUENCE</scope>
    <source>
        <strain evidence="11">F60SS</strain>
    </source>
</reference>
<feature type="binding site" evidence="9">
    <location>
        <position position="1"/>
    </location>
    <ligand>
        <name>Ca(2+)</name>
        <dbReference type="ChEBI" id="CHEBI:29108"/>
        <label>1</label>
    </ligand>
</feature>
<dbReference type="InterPro" id="IPR002016">
    <property type="entry name" value="Haem_peroxidase"/>
</dbReference>
<dbReference type="PROSITE" id="PS50873">
    <property type="entry name" value="PEROXIDASE_4"/>
    <property type="match status" value="1"/>
</dbReference>
<feature type="binding site" evidence="9">
    <location>
        <position position="91"/>
    </location>
    <ligand>
        <name>Ca(2+)</name>
        <dbReference type="ChEBI" id="CHEBI:29108"/>
        <label>2</label>
    </ligand>
</feature>
<dbReference type="Gene3D" id="1.10.520.10">
    <property type="match status" value="1"/>
</dbReference>
<feature type="non-terminal residue" evidence="11">
    <location>
        <position position="1"/>
    </location>
</feature>
<name>A0A9Q0F4Z9_9ROSI</name>
<dbReference type="AlphaFoldDB" id="A0A9Q0F4Z9"/>
<comment type="similarity">
    <text evidence="2">Belongs to the peroxidase family. Ascorbate peroxidase subfamily.</text>
</comment>
<keyword evidence="5" id="KW-0349">Heme</keyword>
<dbReference type="EMBL" id="JAKUCV010007095">
    <property type="protein sequence ID" value="KAJ4824787.1"/>
    <property type="molecule type" value="Genomic_DNA"/>
</dbReference>
<evidence type="ECO:0000313" key="11">
    <source>
        <dbReference type="EMBL" id="KAJ4824787.1"/>
    </source>
</evidence>
<protein>
    <recommendedName>
        <fullName evidence="3">peroxidase</fullName>
        <ecNumber evidence="3">1.11.1.7</ecNumber>
    </recommendedName>
</protein>
<dbReference type="PANTHER" id="PTHR31388">
    <property type="entry name" value="PEROXIDASE 72-RELATED"/>
    <property type="match status" value="1"/>
</dbReference>
<evidence type="ECO:0000256" key="1">
    <source>
        <dbReference type="ARBA" id="ARBA00000189"/>
    </source>
</evidence>
<comment type="caution">
    <text evidence="11">The sequence shown here is derived from an EMBL/GenBank/DDBJ whole genome shotgun (WGS) entry which is preliminary data.</text>
</comment>
<dbReference type="EC" id="1.11.1.7" evidence="3"/>
<evidence type="ECO:0000256" key="9">
    <source>
        <dbReference type="PIRSR" id="PIRSR600823-3"/>
    </source>
</evidence>
<feature type="non-terminal residue" evidence="11">
    <location>
        <position position="120"/>
    </location>
</feature>
<evidence type="ECO:0000256" key="6">
    <source>
        <dbReference type="ARBA" id="ARBA00022723"/>
    </source>
</evidence>
<feature type="binding site" evidence="9">
    <location>
        <position position="3"/>
    </location>
    <ligand>
        <name>Ca(2+)</name>
        <dbReference type="ChEBI" id="CHEBI:29108"/>
        <label>1</label>
    </ligand>
</feature>
<gene>
    <name evidence="11" type="ORF">Tsubulata_024581</name>
</gene>
<dbReference type="GO" id="GO:0140825">
    <property type="term" value="F:lactoperoxidase activity"/>
    <property type="evidence" value="ECO:0007669"/>
    <property type="project" value="UniProtKB-EC"/>
</dbReference>
<keyword evidence="4" id="KW-0575">Peroxidase</keyword>
<organism evidence="11 12">
    <name type="scientific">Turnera subulata</name>
    <dbReference type="NCBI Taxonomy" id="218843"/>
    <lineage>
        <taxon>Eukaryota</taxon>
        <taxon>Viridiplantae</taxon>
        <taxon>Streptophyta</taxon>
        <taxon>Embryophyta</taxon>
        <taxon>Tracheophyta</taxon>
        <taxon>Spermatophyta</taxon>
        <taxon>Magnoliopsida</taxon>
        <taxon>eudicotyledons</taxon>
        <taxon>Gunneridae</taxon>
        <taxon>Pentapetalae</taxon>
        <taxon>rosids</taxon>
        <taxon>fabids</taxon>
        <taxon>Malpighiales</taxon>
        <taxon>Passifloraceae</taxon>
        <taxon>Turnera</taxon>
    </lineage>
</organism>
<feature type="binding site" evidence="9">
    <location>
        <position position="17"/>
    </location>
    <ligand>
        <name>Ca(2+)</name>
        <dbReference type="ChEBI" id="CHEBI:29108"/>
        <label>1</label>
    </ligand>
</feature>
<comment type="cofactor">
    <cofactor evidence="9">
        <name>heme b</name>
        <dbReference type="ChEBI" id="CHEBI:60344"/>
    </cofactor>
    <text evidence="9">Binds 1 heme b (iron(II)-protoporphyrin IX) group per subunit.</text>
</comment>
<dbReference type="PANTHER" id="PTHR31388:SF5">
    <property type="entry name" value="PEROXIDASE"/>
    <property type="match status" value="1"/>
</dbReference>
<dbReference type="GO" id="GO:0006979">
    <property type="term" value="P:response to oxidative stress"/>
    <property type="evidence" value="ECO:0007669"/>
    <property type="project" value="InterPro"/>
</dbReference>
<evidence type="ECO:0000256" key="8">
    <source>
        <dbReference type="ARBA" id="ARBA00023004"/>
    </source>
</evidence>
<dbReference type="Proteomes" id="UP001141552">
    <property type="component" value="Unassembled WGS sequence"/>
</dbReference>
<evidence type="ECO:0000256" key="4">
    <source>
        <dbReference type="ARBA" id="ARBA00022559"/>
    </source>
</evidence>
<feature type="domain" description="Plant heme peroxidase family profile" evidence="10">
    <location>
        <begin position="1"/>
        <end position="120"/>
    </location>
</feature>
<dbReference type="GO" id="GO:0020037">
    <property type="term" value="F:heme binding"/>
    <property type="evidence" value="ECO:0007669"/>
    <property type="project" value="InterPro"/>
</dbReference>
<reference evidence="11" key="1">
    <citation type="submission" date="2022-02" db="EMBL/GenBank/DDBJ databases">
        <authorList>
            <person name="Henning P.M."/>
            <person name="McCubbin A.G."/>
            <person name="Shore J.S."/>
        </authorList>
    </citation>
    <scope>NUCLEOTIDE SEQUENCE</scope>
    <source>
        <strain evidence="11">F60SS</strain>
        <tissue evidence="11">Leaves</tissue>
    </source>
</reference>
<dbReference type="OrthoDB" id="2113341at2759"/>
<keyword evidence="8 9" id="KW-0408">Iron</keyword>
<feature type="binding site" description="axial binding residue" evidence="9">
    <location>
        <position position="90"/>
    </location>
    <ligand>
        <name>heme b</name>
        <dbReference type="ChEBI" id="CHEBI:60344"/>
    </ligand>
    <ligandPart>
        <name>Fe</name>
        <dbReference type="ChEBI" id="CHEBI:18248"/>
    </ligandPart>
</feature>
<dbReference type="Pfam" id="PF00141">
    <property type="entry name" value="peroxidase"/>
    <property type="match status" value="2"/>
</dbReference>
<evidence type="ECO:0000256" key="3">
    <source>
        <dbReference type="ARBA" id="ARBA00012313"/>
    </source>
</evidence>
<comment type="cofactor">
    <cofactor evidence="9">
        <name>Ca(2+)</name>
        <dbReference type="ChEBI" id="CHEBI:29108"/>
    </cofactor>
    <text evidence="9">Binds 2 calcium ions per subunit.</text>
</comment>
<keyword evidence="6 9" id="KW-0479">Metal-binding</keyword>
<evidence type="ECO:0000259" key="10">
    <source>
        <dbReference type="PROSITE" id="PS50873"/>
    </source>
</evidence>
<keyword evidence="9" id="KW-0106">Calcium</keyword>
<dbReference type="InterPro" id="IPR010255">
    <property type="entry name" value="Haem_peroxidase_sf"/>
</dbReference>
<dbReference type="GO" id="GO:0046872">
    <property type="term" value="F:metal ion binding"/>
    <property type="evidence" value="ECO:0007669"/>
    <property type="project" value="UniProtKB-KW"/>
</dbReference>
<proteinExistence type="inferred from homology"/>
<dbReference type="InterPro" id="IPR019793">
    <property type="entry name" value="Peroxidases_heam-ligand_BS"/>
</dbReference>
<dbReference type="SUPFAM" id="SSF48113">
    <property type="entry name" value="Heme-dependent peroxidases"/>
    <property type="match status" value="1"/>
</dbReference>
<accession>A0A9Q0F4Z9</accession>
<dbReference type="Gene3D" id="1.10.420.10">
    <property type="entry name" value="Peroxidase, domain 2"/>
    <property type="match status" value="1"/>
</dbReference>
<evidence type="ECO:0000256" key="2">
    <source>
        <dbReference type="ARBA" id="ARBA00006873"/>
    </source>
</evidence>
<dbReference type="PROSITE" id="PS00435">
    <property type="entry name" value="PEROXIDASE_1"/>
    <property type="match status" value="1"/>
</dbReference>
<dbReference type="InterPro" id="IPR000823">
    <property type="entry name" value="Peroxidase_pln"/>
</dbReference>
<evidence type="ECO:0000256" key="7">
    <source>
        <dbReference type="ARBA" id="ARBA00023002"/>
    </source>
</evidence>
<sequence length="120" mass="13447">GCDASILLDDTPYRMSEKKVSRIINSSTHSRAYEMIDLIKEHLEVMCLQTVSCADTLVLAAYYTLRVFQVIPSLQSDFLDQDMVALSGAHTIGFAKCQTVLERLYTDADKDNSFALSLFN</sequence>
<evidence type="ECO:0000313" key="12">
    <source>
        <dbReference type="Proteomes" id="UP001141552"/>
    </source>
</evidence>
<keyword evidence="12" id="KW-1185">Reference proteome</keyword>
<feature type="binding site" evidence="9">
    <location>
        <position position="5"/>
    </location>
    <ligand>
        <name>Ca(2+)</name>
        <dbReference type="ChEBI" id="CHEBI:29108"/>
        <label>1</label>
    </ligand>
</feature>